<dbReference type="GO" id="GO:0009103">
    <property type="term" value="P:lipopolysaccharide biosynthetic process"/>
    <property type="evidence" value="ECO:0007669"/>
    <property type="project" value="UniProtKB-ARBA"/>
</dbReference>
<feature type="transmembrane region" description="Helical" evidence="8">
    <location>
        <begin position="156"/>
        <end position="183"/>
    </location>
</feature>
<dbReference type="GO" id="GO:0010041">
    <property type="term" value="P:response to iron(III) ion"/>
    <property type="evidence" value="ECO:0007669"/>
    <property type="project" value="TreeGrafter"/>
</dbReference>
<dbReference type="EMBL" id="CP013118">
    <property type="protein sequence ID" value="ALO14609.1"/>
    <property type="molecule type" value="Genomic_DNA"/>
</dbReference>
<dbReference type="Proteomes" id="UP000064893">
    <property type="component" value="Chromosome"/>
</dbReference>
<name>A0A0S2HX06_9BACT</name>
<keyword evidence="7 8" id="KW-0472">Membrane</keyword>
<dbReference type="PANTHER" id="PTHR33908">
    <property type="entry name" value="MANNOSYLTRANSFERASE YKCB-RELATED"/>
    <property type="match status" value="1"/>
</dbReference>
<keyword evidence="2" id="KW-1003">Cell membrane</keyword>
<evidence type="ECO:0000259" key="9">
    <source>
        <dbReference type="Pfam" id="PF13231"/>
    </source>
</evidence>
<feature type="transmembrane region" description="Helical" evidence="8">
    <location>
        <begin position="195"/>
        <end position="213"/>
    </location>
</feature>
<keyword evidence="6 8" id="KW-1133">Transmembrane helix</keyword>
<keyword evidence="3 10" id="KW-0328">Glycosyltransferase</keyword>
<dbReference type="InterPro" id="IPR038731">
    <property type="entry name" value="RgtA/B/C-like"/>
</dbReference>
<dbReference type="OrthoDB" id="8353433at2"/>
<dbReference type="InterPro" id="IPR050297">
    <property type="entry name" value="LipidA_mod_glycosyltrf_83"/>
</dbReference>
<keyword evidence="11" id="KW-1185">Reference proteome</keyword>
<evidence type="ECO:0000256" key="6">
    <source>
        <dbReference type="ARBA" id="ARBA00022989"/>
    </source>
</evidence>
<comment type="subcellular location">
    <subcellularLocation>
        <location evidence="1">Cell membrane</location>
        <topology evidence="1">Multi-pass membrane protein</topology>
    </subcellularLocation>
</comment>
<dbReference type="Pfam" id="PF13231">
    <property type="entry name" value="PMT_2"/>
    <property type="match status" value="1"/>
</dbReference>
<feature type="transmembrane region" description="Helical" evidence="8">
    <location>
        <begin position="283"/>
        <end position="300"/>
    </location>
</feature>
<proteinExistence type="predicted"/>
<dbReference type="AlphaFoldDB" id="A0A0S2HX06"/>
<dbReference type="PANTHER" id="PTHR33908:SF3">
    <property type="entry name" value="UNDECAPRENYL PHOSPHATE-ALPHA-4-AMINO-4-DEOXY-L-ARABINOSE ARABINOSYL TRANSFERASE"/>
    <property type="match status" value="1"/>
</dbReference>
<dbReference type="EC" id="2.4.2.43" evidence="10"/>
<feature type="transmembrane region" description="Helical" evidence="8">
    <location>
        <begin position="77"/>
        <end position="95"/>
    </location>
</feature>
<evidence type="ECO:0000256" key="7">
    <source>
        <dbReference type="ARBA" id="ARBA00023136"/>
    </source>
</evidence>
<dbReference type="GO" id="GO:0005886">
    <property type="term" value="C:plasma membrane"/>
    <property type="evidence" value="ECO:0007669"/>
    <property type="project" value="UniProtKB-SubCell"/>
</dbReference>
<evidence type="ECO:0000313" key="11">
    <source>
        <dbReference type="Proteomes" id="UP000064893"/>
    </source>
</evidence>
<accession>A0A0S2HX06</accession>
<evidence type="ECO:0000256" key="5">
    <source>
        <dbReference type="ARBA" id="ARBA00022692"/>
    </source>
</evidence>
<dbReference type="GO" id="GO:0103015">
    <property type="term" value="F:4-amino-4-deoxy-L-arabinose transferase activity"/>
    <property type="evidence" value="ECO:0007669"/>
    <property type="project" value="UniProtKB-EC"/>
</dbReference>
<reference evidence="10 11" key="1">
    <citation type="submission" date="2015-11" db="EMBL/GenBank/DDBJ databases">
        <title>Description and complete genome sequence of a novel strain predominating in hypersaline microbial mats and representing a new family of the Bacteriodetes phylum.</title>
        <authorList>
            <person name="Spring S."/>
            <person name="Bunk B."/>
            <person name="Sproer C."/>
            <person name="Klenk H.-P."/>
        </authorList>
    </citation>
    <scope>NUCLEOTIDE SEQUENCE [LARGE SCALE GENOMIC DNA]</scope>
    <source>
        <strain evidence="10 11">L21-Spi-D4</strain>
    </source>
</reference>
<dbReference type="STRING" id="1307839.L21SP5_00942"/>
<protein>
    <submittedName>
        <fullName evidence="10">Undecaprenyl phosphate-alpha-4-amino-4-deoxy-L-arabinose arabinosyl transferase</fullName>
        <ecNumber evidence="10">2.4.2.43</ecNumber>
    </submittedName>
</protein>
<feature type="transmembrane region" description="Helical" evidence="8">
    <location>
        <begin position="101"/>
        <end position="120"/>
    </location>
</feature>
<evidence type="ECO:0000256" key="3">
    <source>
        <dbReference type="ARBA" id="ARBA00022676"/>
    </source>
</evidence>
<dbReference type="RefSeq" id="WP_081421437.1">
    <property type="nucleotide sequence ID" value="NZ_CP013118.1"/>
</dbReference>
<evidence type="ECO:0000256" key="8">
    <source>
        <dbReference type="SAM" id="Phobius"/>
    </source>
</evidence>
<feature type="transmembrane region" description="Helical" evidence="8">
    <location>
        <begin position="127"/>
        <end position="144"/>
    </location>
</feature>
<evidence type="ECO:0000256" key="2">
    <source>
        <dbReference type="ARBA" id="ARBA00022475"/>
    </source>
</evidence>
<keyword evidence="5 8" id="KW-0812">Transmembrane</keyword>
<sequence length="474" mass="55214">MYFAFIHNLGKLSIRLWDESRMANNAIEMYEHGDFIIKHFDGKPDNWSSKPPFTVWMQTLSFHLFGINEFTFRLPSALAGILTSLILLFFSFKIIKNELHGILSLMVLISIVGYVGYHVTRTGDNDAILTLWTTLGALSFFSFTENKNKKYLYLGFISFALGVLTKSVAALFLTPGILIYILISKKIKVFFLNKHFYIGIIVFLIISLGYYLLRDSLSPGYINHVLENEIFRFHTVKVRHSGPFLFYINRLNEQIPYWFWATLLIPFVYISKKLNPVAKRFTTFSIIIVLTYLLVISTSQTKLPWYIAQVFPIWASLIAIIVTSLIKFKKSLIIKGIILSIFITIFYLNYSLILRNNNHTNWEMVMVQFGYLNDHFNLNEYTAVSEKYSAPVVFYVKKDILNGKKARYIRVHKNGNTTTIWPKNKKGKLEIGDTLVFCSKNSEKFFLRMHNTESINKYRRIEIHTYKGLKENNK</sequence>
<evidence type="ECO:0000313" key="10">
    <source>
        <dbReference type="EMBL" id="ALO14609.1"/>
    </source>
</evidence>
<dbReference type="KEGG" id="blq:L21SP5_00942"/>
<organism evidence="10 11">
    <name type="scientific">Salinivirga cyanobacteriivorans</name>
    <dbReference type="NCBI Taxonomy" id="1307839"/>
    <lineage>
        <taxon>Bacteria</taxon>
        <taxon>Pseudomonadati</taxon>
        <taxon>Bacteroidota</taxon>
        <taxon>Bacteroidia</taxon>
        <taxon>Bacteroidales</taxon>
        <taxon>Salinivirgaceae</taxon>
        <taxon>Salinivirga</taxon>
    </lineage>
</organism>
<evidence type="ECO:0000256" key="1">
    <source>
        <dbReference type="ARBA" id="ARBA00004651"/>
    </source>
</evidence>
<gene>
    <name evidence="10" type="primary">arnT_1</name>
    <name evidence="10" type="ORF">L21SP5_00942</name>
</gene>
<feature type="transmembrane region" description="Helical" evidence="8">
    <location>
        <begin position="332"/>
        <end position="350"/>
    </location>
</feature>
<feature type="domain" description="Glycosyltransferase RgtA/B/C/D-like" evidence="9">
    <location>
        <begin position="49"/>
        <end position="207"/>
    </location>
</feature>
<evidence type="ECO:0000256" key="4">
    <source>
        <dbReference type="ARBA" id="ARBA00022679"/>
    </source>
</evidence>
<keyword evidence="4 10" id="KW-0808">Transferase</keyword>
<feature type="transmembrane region" description="Helical" evidence="8">
    <location>
        <begin position="306"/>
        <end position="325"/>
    </location>
</feature>